<evidence type="ECO:0000313" key="3">
    <source>
        <dbReference type="Proteomes" id="UP000605848"/>
    </source>
</evidence>
<evidence type="ECO:0000256" key="1">
    <source>
        <dbReference type="SAM" id="MobiDB-lite"/>
    </source>
</evidence>
<dbReference type="EMBL" id="JAEQMY010000037">
    <property type="protein sequence ID" value="MBL0406251.1"/>
    <property type="molecule type" value="Genomic_DNA"/>
</dbReference>
<proteinExistence type="predicted"/>
<sequence length="93" mass="9937">MSKAPQTPGPNSHPLGDGAGEQDPPATVASLGVQARLVPIDPARDHELASLIARCDAVFREWERLVRQAVHLLGNDPAAGSGRRHFEPDSEQP</sequence>
<gene>
    <name evidence="2" type="ORF">JKG68_20025</name>
</gene>
<name>A0A936Z998_9HYPH</name>
<accession>A0A936Z998</accession>
<feature type="region of interest" description="Disordered" evidence="1">
    <location>
        <begin position="1"/>
        <end position="29"/>
    </location>
</feature>
<organism evidence="2 3">
    <name type="scientific">Microvirga aerilata</name>
    <dbReference type="NCBI Taxonomy" id="670292"/>
    <lineage>
        <taxon>Bacteria</taxon>
        <taxon>Pseudomonadati</taxon>
        <taxon>Pseudomonadota</taxon>
        <taxon>Alphaproteobacteria</taxon>
        <taxon>Hyphomicrobiales</taxon>
        <taxon>Methylobacteriaceae</taxon>
        <taxon>Microvirga</taxon>
    </lineage>
</organism>
<comment type="caution">
    <text evidence="2">The sequence shown here is derived from an EMBL/GenBank/DDBJ whole genome shotgun (WGS) entry which is preliminary data.</text>
</comment>
<dbReference type="RefSeq" id="WP_202063049.1">
    <property type="nucleotide sequence ID" value="NZ_JAEQMY010000037.1"/>
</dbReference>
<reference evidence="2" key="1">
    <citation type="submission" date="2021-01" db="EMBL/GenBank/DDBJ databases">
        <title>Microvirga sp.</title>
        <authorList>
            <person name="Kim M.K."/>
        </authorList>
    </citation>
    <scope>NUCLEOTIDE SEQUENCE</scope>
    <source>
        <strain evidence="2">5420S-16</strain>
    </source>
</reference>
<dbReference type="Proteomes" id="UP000605848">
    <property type="component" value="Unassembled WGS sequence"/>
</dbReference>
<dbReference type="AlphaFoldDB" id="A0A936Z998"/>
<evidence type="ECO:0000313" key="2">
    <source>
        <dbReference type="EMBL" id="MBL0406251.1"/>
    </source>
</evidence>
<protein>
    <submittedName>
        <fullName evidence="2">Uncharacterized protein</fullName>
    </submittedName>
</protein>
<keyword evidence="3" id="KW-1185">Reference proteome</keyword>